<accession>A0ABW1CSW7</accession>
<name>A0ABW1CSW7_9ACTN</name>
<dbReference type="EMBL" id="JBHSPA010000034">
    <property type="protein sequence ID" value="MFC5828030.1"/>
    <property type="molecule type" value="Genomic_DNA"/>
</dbReference>
<reference evidence="2" key="1">
    <citation type="journal article" date="2019" name="Int. J. Syst. Evol. Microbiol.">
        <title>The Global Catalogue of Microorganisms (GCM) 10K type strain sequencing project: providing services to taxonomists for standard genome sequencing and annotation.</title>
        <authorList>
            <consortium name="The Broad Institute Genomics Platform"/>
            <consortium name="The Broad Institute Genome Sequencing Center for Infectious Disease"/>
            <person name="Wu L."/>
            <person name="Ma J."/>
        </authorList>
    </citation>
    <scope>NUCLEOTIDE SEQUENCE [LARGE SCALE GENOMIC DNA]</scope>
    <source>
        <strain evidence="2">CCUG 53903</strain>
    </source>
</reference>
<keyword evidence="2" id="KW-1185">Reference proteome</keyword>
<comment type="caution">
    <text evidence="1">The sequence shown here is derived from an EMBL/GenBank/DDBJ whole genome shotgun (WGS) entry which is preliminary data.</text>
</comment>
<gene>
    <name evidence="1" type="ORF">ACFPZ3_29550</name>
</gene>
<dbReference type="Proteomes" id="UP001596058">
    <property type="component" value="Unassembled WGS sequence"/>
</dbReference>
<protein>
    <submittedName>
        <fullName evidence="1">Uncharacterized protein</fullName>
    </submittedName>
</protein>
<organism evidence="1 2">
    <name type="scientific">Nonomuraea insulae</name>
    <dbReference type="NCBI Taxonomy" id="1616787"/>
    <lineage>
        <taxon>Bacteria</taxon>
        <taxon>Bacillati</taxon>
        <taxon>Actinomycetota</taxon>
        <taxon>Actinomycetes</taxon>
        <taxon>Streptosporangiales</taxon>
        <taxon>Streptosporangiaceae</taxon>
        <taxon>Nonomuraea</taxon>
    </lineage>
</organism>
<evidence type="ECO:0000313" key="2">
    <source>
        <dbReference type="Proteomes" id="UP001596058"/>
    </source>
</evidence>
<sequence>MTSTGPQKCPRCSADVVVARLLGSSRTIVLNAETIAGGDYTIWANGNMAGYTWIGRARPAQVRPPKRGGPAVWDGRAEANRRLWWVEHQHNKTSQEILQMRESA</sequence>
<evidence type="ECO:0000313" key="1">
    <source>
        <dbReference type="EMBL" id="MFC5828030.1"/>
    </source>
</evidence>
<dbReference type="RefSeq" id="WP_379517536.1">
    <property type="nucleotide sequence ID" value="NZ_JBHSPA010000034.1"/>
</dbReference>
<proteinExistence type="predicted"/>